<dbReference type="PANTHER" id="PTHR43537">
    <property type="entry name" value="TRANSCRIPTIONAL REGULATOR, GNTR FAMILY"/>
    <property type="match status" value="1"/>
</dbReference>
<dbReference type="GO" id="GO:0003677">
    <property type="term" value="F:DNA binding"/>
    <property type="evidence" value="ECO:0007669"/>
    <property type="project" value="UniProtKB-KW"/>
</dbReference>
<reference evidence="5 6" key="1">
    <citation type="submission" date="2019-01" db="EMBL/GenBank/DDBJ databases">
        <title>Novel species of Nocardioides.</title>
        <authorList>
            <person name="Liu Q."/>
            <person name="X Y.-H."/>
        </authorList>
    </citation>
    <scope>NUCLEOTIDE SEQUENCE [LARGE SCALE GENOMIC DNA]</scope>
    <source>
        <strain evidence="5 6">HLT2-9</strain>
    </source>
</reference>
<dbReference type="CDD" id="cd07377">
    <property type="entry name" value="WHTH_GntR"/>
    <property type="match status" value="1"/>
</dbReference>
<evidence type="ECO:0000256" key="2">
    <source>
        <dbReference type="ARBA" id="ARBA00023125"/>
    </source>
</evidence>
<keyword evidence="1" id="KW-0805">Transcription regulation</keyword>
<keyword evidence="6" id="KW-1185">Reference proteome</keyword>
<dbReference type="EMBL" id="SDWV01000011">
    <property type="protein sequence ID" value="RYC10649.1"/>
    <property type="molecule type" value="Genomic_DNA"/>
</dbReference>
<evidence type="ECO:0000256" key="1">
    <source>
        <dbReference type="ARBA" id="ARBA00023015"/>
    </source>
</evidence>
<dbReference type="Gene3D" id="1.20.120.530">
    <property type="entry name" value="GntR ligand-binding domain-like"/>
    <property type="match status" value="1"/>
</dbReference>
<evidence type="ECO:0000313" key="6">
    <source>
        <dbReference type="Proteomes" id="UP000291101"/>
    </source>
</evidence>
<name>A0A4Q2T1X0_9ACTN</name>
<dbReference type="InterPro" id="IPR036390">
    <property type="entry name" value="WH_DNA-bd_sf"/>
</dbReference>
<gene>
    <name evidence="5" type="ORF">EUA94_12135</name>
</gene>
<dbReference type="RefSeq" id="WP_129427250.1">
    <property type="nucleotide sequence ID" value="NZ_SDWV01000011.1"/>
</dbReference>
<dbReference type="SMART" id="SM00345">
    <property type="entry name" value="HTH_GNTR"/>
    <property type="match status" value="1"/>
</dbReference>
<dbReference type="InterPro" id="IPR036388">
    <property type="entry name" value="WH-like_DNA-bd_sf"/>
</dbReference>
<dbReference type="OrthoDB" id="8663149at2"/>
<dbReference type="Pfam" id="PF07729">
    <property type="entry name" value="FCD"/>
    <property type="match status" value="1"/>
</dbReference>
<dbReference type="InterPro" id="IPR008920">
    <property type="entry name" value="TF_FadR/GntR_C"/>
</dbReference>
<keyword evidence="2" id="KW-0238">DNA-binding</keyword>
<evidence type="ECO:0000313" key="5">
    <source>
        <dbReference type="EMBL" id="RYC10649.1"/>
    </source>
</evidence>
<dbReference type="InterPro" id="IPR011711">
    <property type="entry name" value="GntR_C"/>
</dbReference>
<dbReference type="GO" id="GO:0003700">
    <property type="term" value="F:DNA-binding transcription factor activity"/>
    <property type="evidence" value="ECO:0007669"/>
    <property type="project" value="InterPro"/>
</dbReference>
<dbReference type="Pfam" id="PF00392">
    <property type="entry name" value="GntR"/>
    <property type="match status" value="1"/>
</dbReference>
<accession>A0A4Q2T1X0</accession>
<dbReference type="SUPFAM" id="SSF48008">
    <property type="entry name" value="GntR ligand-binding domain-like"/>
    <property type="match status" value="1"/>
</dbReference>
<dbReference type="Gene3D" id="1.10.10.10">
    <property type="entry name" value="Winged helix-like DNA-binding domain superfamily/Winged helix DNA-binding domain"/>
    <property type="match status" value="1"/>
</dbReference>
<evidence type="ECO:0000256" key="3">
    <source>
        <dbReference type="ARBA" id="ARBA00023163"/>
    </source>
</evidence>
<dbReference type="PANTHER" id="PTHR43537:SF24">
    <property type="entry name" value="GLUCONATE OPERON TRANSCRIPTIONAL REPRESSOR"/>
    <property type="match status" value="1"/>
</dbReference>
<dbReference type="SUPFAM" id="SSF46785">
    <property type="entry name" value="Winged helix' DNA-binding domain"/>
    <property type="match status" value="1"/>
</dbReference>
<dbReference type="InterPro" id="IPR000524">
    <property type="entry name" value="Tscrpt_reg_HTH_GntR"/>
</dbReference>
<evidence type="ECO:0000259" key="4">
    <source>
        <dbReference type="PROSITE" id="PS50949"/>
    </source>
</evidence>
<dbReference type="SMART" id="SM00895">
    <property type="entry name" value="FCD"/>
    <property type="match status" value="1"/>
</dbReference>
<feature type="domain" description="HTH gntR-type" evidence="4">
    <location>
        <begin position="8"/>
        <end position="75"/>
    </location>
</feature>
<keyword evidence="3" id="KW-0804">Transcription</keyword>
<dbReference type="AlphaFoldDB" id="A0A4Q2T1X0"/>
<comment type="caution">
    <text evidence="5">The sequence shown here is derived from an EMBL/GenBank/DDBJ whole genome shotgun (WGS) entry which is preliminary data.</text>
</comment>
<organism evidence="5 6">
    <name type="scientific">Nocardioides zhouii</name>
    <dbReference type="NCBI Taxonomy" id="1168729"/>
    <lineage>
        <taxon>Bacteria</taxon>
        <taxon>Bacillati</taxon>
        <taxon>Actinomycetota</taxon>
        <taxon>Actinomycetes</taxon>
        <taxon>Propionibacteriales</taxon>
        <taxon>Nocardioidaceae</taxon>
        <taxon>Nocardioides</taxon>
    </lineage>
</organism>
<dbReference type="Proteomes" id="UP000291101">
    <property type="component" value="Unassembled WGS sequence"/>
</dbReference>
<protein>
    <submittedName>
        <fullName evidence="5">GntR family transcriptional regulator</fullName>
    </submittedName>
</protein>
<sequence length="226" mass="25601">MPVRRTGQRLGTVVLDELKERLLSGQYPAGSRISIEEVKAEFGVSKQPVMDAMRRLEAIGIVQIVPQSGCRVAHYTSQETLDFFNLFGRFEGEIAAAAATRRTDAQLEDLDDTWQRIADLEHATDTTARSRGYRFLNREFHLVIHHMAHSRVMAELSERMWDMSDFFINTIGGAQHLSDAVTNRNHDHDVIRSAIRSRNGEVARVAMQSHIVETVALFRDDLDKPA</sequence>
<dbReference type="PROSITE" id="PS50949">
    <property type="entry name" value="HTH_GNTR"/>
    <property type="match status" value="1"/>
</dbReference>
<proteinExistence type="predicted"/>